<dbReference type="PROSITE" id="PS00763">
    <property type="entry name" value="GLUTATHIONE_PEROXID_2"/>
    <property type="match status" value="1"/>
</dbReference>
<protein>
    <recommendedName>
        <fullName evidence="5">Glutathione peroxidase</fullName>
    </recommendedName>
</protein>
<dbReference type="PRINTS" id="PR01011">
    <property type="entry name" value="GLUTPROXDASE"/>
</dbReference>
<dbReference type="PIRSF" id="PIRSF000303">
    <property type="entry name" value="Glutathion_perox"/>
    <property type="match status" value="1"/>
</dbReference>
<evidence type="ECO:0000313" key="7">
    <source>
        <dbReference type="EMBL" id="PVX53648.1"/>
    </source>
</evidence>
<dbReference type="SUPFAM" id="SSF52833">
    <property type="entry name" value="Thioredoxin-like"/>
    <property type="match status" value="1"/>
</dbReference>
<evidence type="ECO:0000256" key="2">
    <source>
        <dbReference type="ARBA" id="ARBA00022559"/>
    </source>
</evidence>
<reference evidence="7 8" key="1">
    <citation type="submission" date="2018-05" db="EMBL/GenBank/DDBJ databases">
        <title>Genomic Encyclopedia of Type Strains, Phase IV (KMG-IV): sequencing the most valuable type-strain genomes for metagenomic binning, comparative biology and taxonomic classification.</title>
        <authorList>
            <person name="Goeker M."/>
        </authorList>
    </citation>
    <scope>NUCLEOTIDE SEQUENCE [LARGE SCALE GENOMIC DNA]</scope>
    <source>
        <strain evidence="7 8">DSM 100333</strain>
    </source>
</reference>
<dbReference type="AlphaFoldDB" id="A0A2U0U7Q3"/>
<keyword evidence="6" id="KW-0732">Signal</keyword>
<organism evidence="7 8">
    <name type="scientific">Hallella colorans</name>
    <dbReference type="NCBI Taxonomy" id="1703337"/>
    <lineage>
        <taxon>Bacteria</taxon>
        <taxon>Pseudomonadati</taxon>
        <taxon>Bacteroidota</taxon>
        <taxon>Bacteroidia</taxon>
        <taxon>Bacteroidales</taxon>
        <taxon>Prevotellaceae</taxon>
        <taxon>Hallella</taxon>
    </lineage>
</organism>
<sequence length="201" mass="23037">MKKTLITLSLFFIALNISAQNSIFQHKVKDASGQMTSLYPYEGQVILIVNTATQCGFTPQYSELEALYQKYKSKGFIILDFPCNQFGGQAPGSYEDIHKYCTAKYDIHFPQFSKIDVNGVNADPLFVYLKTERGFQGFGNDAKGKFMDRMLRKKDPNYDKTPDIKWNFTKFLIDKRGRVVARFEPTQPIADVEKTIVELLK</sequence>
<proteinExistence type="inferred from homology"/>
<comment type="similarity">
    <text evidence="1 5">Belongs to the glutathione peroxidase family.</text>
</comment>
<comment type="caution">
    <text evidence="7">The sequence shown here is derived from an EMBL/GenBank/DDBJ whole genome shotgun (WGS) entry which is preliminary data.</text>
</comment>
<dbReference type="InterPro" id="IPR000889">
    <property type="entry name" value="Glutathione_peroxidase"/>
</dbReference>
<accession>A0A2U0U7Q3</accession>
<dbReference type="GO" id="GO:0034599">
    <property type="term" value="P:cellular response to oxidative stress"/>
    <property type="evidence" value="ECO:0007669"/>
    <property type="project" value="TreeGrafter"/>
</dbReference>
<dbReference type="FunFam" id="3.40.30.10:FF:000010">
    <property type="entry name" value="Glutathione peroxidase"/>
    <property type="match status" value="1"/>
</dbReference>
<feature type="signal peptide" evidence="6">
    <location>
        <begin position="1"/>
        <end position="19"/>
    </location>
</feature>
<dbReference type="Pfam" id="PF00255">
    <property type="entry name" value="GSHPx"/>
    <property type="match status" value="1"/>
</dbReference>
<dbReference type="PANTHER" id="PTHR11592">
    <property type="entry name" value="GLUTATHIONE PEROXIDASE"/>
    <property type="match status" value="1"/>
</dbReference>
<dbReference type="EMBL" id="QENY01000010">
    <property type="protein sequence ID" value="PVX53648.1"/>
    <property type="molecule type" value="Genomic_DNA"/>
</dbReference>
<dbReference type="PROSITE" id="PS51355">
    <property type="entry name" value="GLUTATHIONE_PEROXID_3"/>
    <property type="match status" value="1"/>
</dbReference>
<gene>
    <name evidence="7" type="ORF">C7379_11073</name>
</gene>
<dbReference type="Gene3D" id="3.40.30.10">
    <property type="entry name" value="Glutaredoxin"/>
    <property type="match status" value="1"/>
</dbReference>
<evidence type="ECO:0000256" key="5">
    <source>
        <dbReference type="RuleBase" id="RU000499"/>
    </source>
</evidence>
<evidence type="ECO:0000256" key="6">
    <source>
        <dbReference type="SAM" id="SignalP"/>
    </source>
</evidence>
<evidence type="ECO:0000256" key="4">
    <source>
        <dbReference type="PIRSR" id="PIRSR000303-1"/>
    </source>
</evidence>
<evidence type="ECO:0000256" key="3">
    <source>
        <dbReference type="ARBA" id="ARBA00023002"/>
    </source>
</evidence>
<dbReference type="RefSeq" id="WP_116616563.1">
    <property type="nucleotide sequence ID" value="NZ_CAMQYP010000040.1"/>
</dbReference>
<dbReference type="PROSITE" id="PS00460">
    <property type="entry name" value="GLUTATHIONE_PEROXID_1"/>
    <property type="match status" value="1"/>
</dbReference>
<name>A0A2U0U7Q3_9BACT</name>
<feature type="active site" evidence="4">
    <location>
        <position position="55"/>
    </location>
</feature>
<dbReference type="Proteomes" id="UP000245870">
    <property type="component" value="Unassembled WGS sequence"/>
</dbReference>
<dbReference type="CDD" id="cd00340">
    <property type="entry name" value="GSH_Peroxidase"/>
    <property type="match status" value="1"/>
</dbReference>
<keyword evidence="3 5" id="KW-0560">Oxidoreductase</keyword>
<dbReference type="GO" id="GO:0004601">
    <property type="term" value="F:peroxidase activity"/>
    <property type="evidence" value="ECO:0007669"/>
    <property type="project" value="UniProtKB-KW"/>
</dbReference>
<dbReference type="PANTHER" id="PTHR11592:SF78">
    <property type="entry name" value="GLUTATHIONE PEROXIDASE"/>
    <property type="match status" value="1"/>
</dbReference>
<evidence type="ECO:0000256" key="1">
    <source>
        <dbReference type="ARBA" id="ARBA00006926"/>
    </source>
</evidence>
<evidence type="ECO:0000313" key="8">
    <source>
        <dbReference type="Proteomes" id="UP000245870"/>
    </source>
</evidence>
<dbReference type="InterPro" id="IPR029759">
    <property type="entry name" value="GPX_AS"/>
</dbReference>
<dbReference type="OrthoDB" id="9789406at2"/>
<dbReference type="InterPro" id="IPR036249">
    <property type="entry name" value="Thioredoxin-like_sf"/>
</dbReference>
<keyword evidence="2 5" id="KW-0575">Peroxidase</keyword>
<keyword evidence="8" id="KW-1185">Reference proteome</keyword>
<feature type="chain" id="PRO_5015755077" description="Glutathione peroxidase" evidence="6">
    <location>
        <begin position="20"/>
        <end position="201"/>
    </location>
</feature>
<dbReference type="InterPro" id="IPR029760">
    <property type="entry name" value="GPX_CS"/>
</dbReference>